<dbReference type="Gene3D" id="1.10.443.10">
    <property type="entry name" value="Intergrase catalytic core"/>
    <property type="match status" value="1"/>
</dbReference>
<dbReference type="PANTHER" id="PTHR30349">
    <property type="entry name" value="PHAGE INTEGRASE-RELATED"/>
    <property type="match status" value="1"/>
</dbReference>
<dbReference type="AlphaFoldDB" id="A0AAE5QVU5"/>
<dbReference type="InterPro" id="IPR002104">
    <property type="entry name" value="Integrase_catalytic"/>
</dbReference>
<dbReference type="InterPro" id="IPR050090">
    <property type="entry name" value="Tyrosine_recombinase_XerCD"/>
</dbReference>
<feature type="non-terminal residue" evidence="3">
    <location>
        <position position="1"/>
    </location>
</feature>
<dbReference type="GO" id="GO:0015074">
    <property type="term" value="P:DNA integration"/>
    <property type="evidence" value="ECO:0007669"/>
    <property type="project" value="InterPro"/>
</dbReference>
<dbReference type="Pfam" id="PF00589">
    <property type="entry name" value="Phage_integrase"/>
    <property type="match status" value="1"/>
</dbReference>
<dbReference type="EMBL" id="PEJG01000143">
    <property type="protein sequence ID" value="PIH08917.1"/>
    <property type="molecule type" value="Genomic_DNA"/>
</dbReference>
<keyword evidence="1" id="KW-0233">DNA recombination</keyword>
<proteinExistence type="predicted"/>
<dbReference type="Proteomes" id="UP000228502">
    <property type="component" value="Unassembled WGS sequence"/>
</dbReference>
<protein>
    <submittedName>
        <fullName evidence="3">Transposase</fullName>
    </submittedName>
</protein>
<dbReference type="SUPFAM" id="SSF56349">
    <property type="entry name" value="DNA breaking-rejoining enzymes"/>
    <property type="match status" value="1"/>
</dbReference>
<feature type="domain" description="Tyr recombinase" evidence="2">
    <location>
        <begin position="20"/>
        <end position="215"/>
    </location>
</feature>
<dbReference type="GO" id="GO:0006310">
    <property type="term" value="P:DNA recombination"/>
    <property type="evidence" value="ECO:0007669"/>
    <property type="project" value="UniProtKB-KW"/>
</dbReference>
<feature type="non-terminal residue" evidence="3">
    <location>
        <position position="244"/>
    </location>
</feature>
<gene>
    <name evidence="3" type="ORF">CTJ08_13895</name>
</gene>
<evidence type="ECO:0000313" key="4">
    <source>
        <dbReference type="Proteomes" id="UP000228502"/>
    </source>
</evidence>
<dbReference type="RefSeq" id="WP_180268226.1">
    <property type="nucleotide sequence ID" value="NZ_PEJG01000143.1"/>
</dbReference>
<name>A0AAE5QVU5_STAEP</name>
<evidence type="ECO:0000256" key="1">
    <source>
        <dbReference type="ARBA" id="ARBA00023172"/>
    </source>
</evidence>
<dbReference type="PANTHER" id="PTHR30349:SF64">
    <property type="entry name" value="PROPHAGE INTEGRASE INTD-RELATED"/>
    <property type="match status" value="1"/>
</dbReference>
<evidence type="ECO:0000259" key="2">
    <source>
        <dbReference type="PROSITE" id="PS51898"/>
    </source>
</evidence>
<organism evidence="3 4">
    <name type="scientific">Staphylococcus epidermidis</name>
    <dbReference type="NCBI Taxonomy" id="1282"/>
    <lineage>
        <taxon>Bacteria</taxon>
        <taxon>Bacillati</taxon>
        <taxon>Bacillota</taxon>
        <taxon>Bacilli</taxon>
        <taxon>Bacillales</taxon>
        <taxon>Staphylococcaceae</taxon>
        <taxon>Staphylococcus</taxon>
    </lineage>
</organism>
<sequence>DIRFLIYPQDLPKHEKKNSSQIDYIPDFVLEQLFEHINDLHKDLIPVVWIAFKTGLRISDVLTLQNNCLAKVNGKYSIITDIAKTFVKGHRIPIDNKLADIIAVLIADSKSKSTKDNNPNNYIFAIYKGKRKGMPFTQHMVRAHLNHLSKTKNIIDEQGEIFHFKTHQFRHTYAVKLLNGGADILTIQELLAHSSPEMTLRYAKLLDDTKRKAFESVIDQGAFSFDVDGKIKNIQHSSELYEKA</sequence>
<dbReference type="InterPro" id="IPR011010">
    <property type="entry name" value="DNA_brk_join_enz"/>
</dbReference>
<dbReference type="CDD" id="cd01187">
    <property type="entry name" value="INT_tnpB_C_Tn554"/>
    <property type="match status" value="1"/>
</dbReference>
<dbReference type="GO" id="GO:0003677">
    <property type="term" value="F:DNA binding"/>
    <property type="evidence" value="ECO:0007669"/>
    <property type="project" value="InterPro"/>
</dbReference>
<comment type="caution">
    <text evidence="3">The sequence shown here is derived from an EMBL/GenBank/DDBJ whole genome shotgun (WGS) entry which is preliminary data.</text>
</comment>
<dbReference type="InterPro" id="IPR013762">
    <property type="entry name" value="Integrase-like_cat_sf"/>
</dbReference>
<reference evidence="3 4" key="1">
    <citation type="submission" date="2017-10" db="EMBL/GenBank/DDBJ databases">
        <title>genome sequences of Staph epi in chlorhexidine trial.</title>
        <authorList>
            <person name="Greninger A.L."/>
            <person name="Addetia A."/>
            <person name="Qin X."/>
            <person name="Zerr D."/>
        </authorList>
    </citation>
    <scope>NUCLEOTIDE SEQUENCE [LARGE SCALE GENOMIC DNA]</scope>
    <source>
        <strain evidence="3 4">SCH-17</strain>
    </source>
</reference>
<evidence type="ECO:0000313" key="3">
    <source>
        <dbReference type="EMBL" id="PIH08917.1"/>
    </source>
</evidence>
<accession>A0AAE5QVU5</accession>
<dbReference type="PROSITE" id="PS51898">
    <property type="entry name" value="TYR_RECOMBINASE"/>
    <property type="match status" value="1"/>
</dbReference>